<evidence type="ECO:0000256" key="7">
    <source>
        <dbReference type="ARBA" id="ARBA00022989"/>
    </source>
</evidence>
<evidence type="ECO:0000256" key="5">
    <source>
        <dbReference type="ARBA" id="ARBA00022692"/>
    </source>
</evidence>
<evidence type="ECO:0000313" key="11">
    <source>
        <dbReference type="Proteomes" id="UP001303046"/>
    </source>
</evidence>
<evidence type="ECO:0000313" key="10">
    <source>
        <dbReference type="EMBL" id="KAK6733330.1"/>
    </source>
</evidence>
<protein>
    <recommendedName>
        <fullName evidence="12">Hexosyltransferase</fullName>
    </recommendedName>
</protein>
<evidence type="ECO:0008006" key="12">
    <source>
        <dbReference type="Google" id="ProtNLM"/>
    </source>
</evidence>
<evidence type="ECO:0000256" key="9">
    <source>
        <dbReference type="ARBA" id="ARBA00023136"/>
    </source>
</evidence>
<sequence length="145" mass="16980">MPTGESRSNLSINNCYSPTSTADESELDAFYEELKYVTYDEYKDDSYPQYCLGIAYVLHKTALLPMLDAVPEMKYFWIDDVFVTGFMARAANVSFVEINQFVERKPARKDFPDRIFYNDMMFYGTTKENIGRQLIDRTKYALQFN</sequence>
<keyword evidence="9" id="KW-0472">Membrane</keyword>
<keyword evidence="3" id="KW-0328">Glycosyltransferase</keyword>
<gene>
    <name evidence="10" type="primary">Necator_chrII.g5008</name>
    <name evidence="10" type="ORF">RB195_017216</name>
</gene>
<keyword evidence="4" id="KW-0808">Transferase</keyword>
<dbReference type="Pfam" id="PF01762">
    <property type="entry name" value="Galactosyl_T"/>
    <property type="match status" value="1"/>
</dbReference>
<evidence type="ECO:0000256" key="1">
    <source>
        <dbReference type="ARBA" id="ARBA00004323"/>
    </source>
</evidence>
<reference evidence="10 11" key="1">
    <citation type="submission" date="2023-08" db="EMBL/GenBank/DDBJ databases">
        <title>A Necator americanus chromosomal reference genome.</title>
        <authorList>
            <person name="Ilik V."/>
            <person name="Petrzelkova K.J."/>
            <person name="Pardy F."/>
            <person name="Fuh T."/>
            <person name="Niatou-Singa F.S."/>
            <person name="Gouil Q."/>
            <person name="Baker L."/>
            <person name="Ritchie M.E."/>
            <person name="Jex A.R."/>
            <person name="Gazzola D."/>
            <person name="Li H."/>
            <person name="Toshio Fujiwara R."/>
            <person name="Zhan B."/>
            <person name="Aroian R.V."/>
            <person name="Pafco B."/>
            <person name="Schwarz E.M."/>
        </authorList>
    </citation>
    <scope>NUCLEOTIDE SEQUENCE [LARGE SCALE GENOMIC DNA]</scope>
    <source>
        <strain evidence="10 11">Aroian</strain>
        <tissue evidence="10">Whole animal</tissue>
    </source>
</reference>
<evidence type="ECO:0000256" key="2">
    <source>
        <dbReference type="ARBA" id="ARBA00008661"/>
    </source>
</evidence>
<keyword evidence="8" id="KW-0333">Golgi apparatus</keyword>
<accession>A0ABR1C576</accession>
<proteinExistence type="inferred from homology"/>
<comment type="similarity">
    <text evidence="2">Belongs to the glycosyltransferase 31 family.</text>
</comment>
<comment type="caution">
    <text evidence="10">The sequence shown here is derived from an EMBL/GenBank/DDBJ whole genome shotgun (WGS) entry which is preliminary data.</text>
</comment>
<keyword evidence="5" id="KW-0812">Transmembrane</keyword>
<keyword evidence="11" id="KW-1185">Reference proteome</keyword>
<comment type="subcellular location">
    <subcellularLocation>
        <location evidence="1">Golgi apparatus membrane</location>
        <topology evidence="1">Single-pass type II membrane protein</topology>
    </subcellularLocation>
</comment>
<keyword evidence="7" id="KW-1133">Transmembrane helix</keyword>
<name>A0ABR1C576_NECAM</name>
<keyword evidence="6" id="KW-0735">Signal-anchor</keyword>
<evidence type="ECO:0000256" key="4">
    <source>
        <dbReference type="ARBA" id="ARBA00022679"/>
    </source>
</evidence>
<dbReference type="InterPro" id="IPR002659">
    <property type="entry name" value="Glyco_trans_31"/>
</dbReference>
<dbReference type="Proteomes" id="UP001303046">
    <property type="component" value="Unassembled WGS sequence"/>
</dbReference>
<dbReference type="EMBL" id="JAVFWL010000002">
    <property type="protein sequence ID" value="KAK6733330.1"/>
    <property type="molecule type" value="Genomic_DNA"/>
</dbReference>
<evidence type="ECO:0000256" key="3">
    <source>
        <dbReference type="ARBA" id="ARBA00022676"/>
    </source>
</evidence>
<evidence type="ECO:0000256" key="6">
    <source>
        <dbReference type="ARBA" id="ARBA00022968"/>
    </source>
</evidence>
<organism evidence="10 11">
    <name type="scientific">Necator americanus</name>
    <name type="common">Human hookworm</name>
    <dbReference type="NCBI Taxonomy" id="51031"/>
    <lineage>
        <taxon>Eukaryota</taxon>
        <taxon>Metazoa</taxon>
        <taxon>Ecdysozoa</taxon>
        <taxon>Nematoda</taxon>
        <taxon>Chromadorea</taxon>
        <taxon>Rhabditida</taxon>
        <taxon>Rhabditina</taxon>
        <taxon>Rhabditomorpha</taxon>
        <taxon>Strongyloidea</taxon>
        <taxon>Ancylostomatidae</taxon>
        <taxon>Bunostominae</taxon>
        <taxon>Necator</taxon>
    </lineage>
</organism>
<evidence type="ECO:0000256" key="8">
    <source>
        <dbReference type="ARBA" id="ARBA00023034"/>
    </source>
</evidence>